<dbReference type="InterPro" id="IPR006073">
    <property type="entry name" value="GTP-bd"/>
</dbReference>
<sequence length="329" mass="37527">MPANLPPQYYEAEKRYRLAKTNQERLAILRQMWAVMPKHKGTDRLQGDLKAKISRLKSEMQKKTKVGKSTYSHYVVREGAAQVLLLGAPNVGKSQILASLTGASPEVAPYPFTTRDTAVGMMKFEDISIQLVDTPPITQEYMEPWLPEIIRDTDCLLLTIDLGRDDFIGDMQILIRKLEESKIKAGATEPQDKPMDEMKHKKAIVAANKKDLPGAESHLRTLKDLYSERFPICSFSAKDEIELDPLRQKIYTTLSIIRIYTKSPGKPTDRMDPVILKKGSRVIDAARAIHKDFANNLRYTKMWGSSRFEGQKVQKNHPLEDRDVLEFHM</sequence>
<protein>
    <submittedName>
        <fullName evidence="3">TGS domain-containing protein</fullName>
    </submittedName>
</protein>
<dbReference type="Gene3D" id="3.40.50.300">
    <property type="entry name" value="P-loop containing nucleotide triphosphate hydrolases"/>
    <property type="match status" value="1"/>
</dbReference>
<feature type="domain" description="G" evidence="1">
    <location>
        <begin position="82"/>
        <end position="208"/>
    </location>
</feature>
<dbReference type="Gene3D" id="3.10.20.30">
    <property type="match status" value="1"/>
</dbReference>
<dbReference type="InterPro" id="IPR027417">
    <property type="entry name" value="P-loop_NTPase"/>
</dbReference>
<dbReference type="GO" id="GO:0003924">
    <property type="term" value="F:GTPase activity"/>
    <property type="evidence" value="ECO:0007669"/>
    <property type="project" value="InterPro"/>
</dbReference>
<dbReference type="Gene3D" id="6.10.140.1070">
    <property type="match status" value="1"/>
</dbReference>
<reference evidence="3 4" key="1">
    <citation type="submission" date="2019-03" db="EMBL/GenBank/DDBJ databases">
        <title>Metabolic potential of uncultured bacteria and archaea associated with petroleum seepage in deep-sea sediments.</title>
        <authorList>
            <person name="Dong X."/>
            <person name="Hubert C."/>
        </authorList>
    </citation>
    <scope>NUCLEOTIDE SEQUENCE [LARGE SCALE GENOMIC DNA]</scope>
    <source>
        <strain evidence="3">E44_bin92</strain>
    </source>
</reference>
<organism evidence="3 4">
    <name type="scientific">Aerophobetes bacterium</name>
    <dbReference type="NCBI Taxonomy" id="2030807"/>
    <lineage>
        <taxon>Bacteria</taxon>
        <taxon>Candidatus Aerophobota</taxon>
    </lineage>
</organism>
<dbReference type="GO" id="GO:0005525">
    <property type="term" value="F:GTP binding"/>
    <property type="evidence" value="ECO:0007669"/>
    <property type="project" value="InterPro"/>
</dbReference>
<feature type="domain" description="TGS" evidence="2">
    <location>
        <begin position="257"/>
        <end position="327"/>
    </location>
</feature>
<evidence type="ECO:0000313" key="3">
    <source>
        <dbReference type="EMBL" id="TES85170.1"/>
    </source>
</evidence>
<dbReference type="PANTHER" id="PTHR43127">
    <property type="entry name" value="DEVELOPMENTALLY-REGULATED GTP-BINDING PROTEIN 2"/>
    <property type="match status" value="1"/>
</dbReference>
<proteinExistence type="predicted"/>
<dbReference type="Pfam" id="PF02824">
    <property type="entry name" value="TGS"/>
    <property type="match status" value="1"/>
</dbReference>
<evidence type="ECO:0000259" key="2">
    <source>
        <dbReference type="Pfam" id="PF02824"/>
    </source>
</evidence>
<name>A0A523QHZ5_UNCAE</name>
<comment type="caution">
    <text evidence="3">The sequence shown here is derived from an EMBL/GenBank/DDBJ whole genome shotgun (WGS) entry which is preliminary data.</text>
</comment>
<accession>A0A523QHZ5</accession>
<evidence type="ECO:0000313" key="4">
    <source>
        <dbReference type="Proteomes" id="UP000320781"/>
    </source>
</evidence>
<dbReference type="InterPro" id="IPR012675">
    <property type="entry name" value="Beta-grasp_dom_sf"/>
</dbReference>
<gene>
    <name evidence="3" type="ORF">E3J95_05045</name>
</gene>
<dbReference type="InterPro" id="IPR004095">
    <property type="entry name" value="TGS"/>
</dbReference>
<dbReference type="InterPro" id="IPR045001">
    <property type="entry name" value="DRG"/>
</dbReference>
<dbReference type="EMBL" id="SOKU01000248">
    <property type="protein sequence ID" value="TES85170.1"/>
    <property type="molecule type" value="Genomic_DNA"/>
</dbReference>
<dbReference type="PRINTS" id="PR00326">
    <property type="entry name" value="GTP1OBG"/>
</dbReference>
<dbReference type="SUPFAM" id="SSF52540">
    <property type="entry name" value="P-loop containing nucleoside triphosphate hydrolases"/>
    <property type="match status" value="1"/>
</dbReference>
<dbReference type="Pfam" id="PF01926">
    <property type="entry name" value="MMR_HSR1"/>
    <property type="match status" value="1"/>
</dbReference>
<dbReference type="SUPFAM" id="SSF81271">
    <property type="entry name" value="TGS-like"/>
    <property type="match status" value="1"/>
</dbReference>
<dbReference type="AlphaFoldDB" id="A0A523QHZ5"/>
<dbReference type="Proteomes" id="UP000320781">
    <property type="component" value="Unassembled WGS sequence"/>
</dbReference>
<evidence type="ECO:0000259" key="1">
    <source>
        <dbReference type="Pfam" id="PF01926"/>
    </source>
</evidence>
<dbReference type="InterPro" id="IPR012676">
    <property type="entry name" value="TGS-like"/>
</dbReference>